<evidence type="ECO:0000313" key="3">
    <source>
        <dbReference type="Proteomes" id="UP000184396"/>
    </source>
</evidence>
<evidence type="ECO:0000313" key="2">
    <source>
        <dbReference type="EMBL" id="SHI74396.1"/>
    </source>
</evidence>
<dbReference type="EMBL" id="FQYK01000003">
    <property type="protein sequence ID" value="SHI74396.1"/>
    <property type="molecule type" value="Genomic_DNA"/>
</dbReference>
<name>A0A1M6DMC1_9FLAO</name>
<dbReference type="InterPro" id="IPR022686">
    <property type="entry name" value="G2P_N"/>
</dbReference>
<dbReference type="Pfam" id="PF05144">
    <property type="entry name" value="Phage_CRI"/>
    <property type="match status" value="1"/>
</dbReference>
<dbReference type="eggNOG" id="ENOG50335S4">
    <property type="taxonomic scope" value="Bacteria"/>
</dbReference>
<protein>
    <recommendedName>
        <fullName evidence="1">Replication-associated protein G2P N-terminal domain-containing protein</fullName>
    </recommendedName>
</protein>
<organism evidence="2 3">
    <name type="scientific">Algibacter luteus</name>
    <dbReference type="NCBI Taxonomy" id="1178825"/>
    <lineage>
        <taxon>Bacteria</taxon>
        <taxon>Pseudomonadati</taxon>
        <taxon>Bacteroidota</taxon>
        <taxon>Flavobacteriia</taxon>
        <taxon>Flavobacteriales</taxon>
        <taxon>Flavobacteriaceae</taxon>
        <taxon>Algibacter</taxon>
    </lineage>
</organism>
<dbReference type="GO" id="GO:0006260">
    <property type="term" value="P:DNA replication"/>
    <property type="evidence" value="ECO:0007669"/>
    <property type="project" value="InterPro"/>
</dbReference>
<proteinExistence type="predicted"/>
<sequence>MYDNVGLWMPSDRINWSGYKDTIPALLSNITYTEKQNGNWWINGSLENLKIAVGEAGISIIGSPNKYVHGYNFAALTRQEFQHGIEKISDTFSIDIKKANTSKIDIAHNFCMQEEVKHYYHYLGICKYYKRLAYENSLYYSNKQRTIVFYDKVKEGKKNGETIPLAWLNKNILRYEFRLKGRILKQLNRSNLYAEDLYKDEFYIQIIDRWILEYQNITKNKIMNPNKETLTNKEAKDYLLSALVAEFGQNKVLSIVDGWNSRFTTNKEAQRFRKSLNSLSGLTLESDLIQELDTKINRVKDYYR</sequence>
<evidence type="ECO:0000259" key="1">
    <source>
        <dbReference type="Pfam" id="PF05144"/>
    </source>
</evidence>
<keyword evidence="3" id="KW-1185">Reference proteome</keyword>
<reference evidence="2 3" key="1">
    <citation type="submission" date="2016-11" db="EMBL/GenBank/DDBJ databases">
        <authorList>
            <person name="Jaros S."/>
            <person name="Januszkiewicz K."/>
            <person name="Wedrychowicz H."/>
        </authorList>
    </citation>
    <scope>NUCLEOTIDE SEQUENCE [LARGE SCALE GENOMIC DNA]</scope>
    <source>
        <strain evidence="2 3">CGMCC 1.12213</strain>
    </source>
</reference>
<dbReference type="RefSeq" id="WP_019386812.1">
    <property type="nucleotide sequence ID" value="NZ_ALIH01000003.1"/>
</dbReference>
<feature type="domain" description="Replication-associated protein G2P N-terminal" evidence="1">
    <location>
        <begin position="56"/>
        <end position="189"/>
    </location>
</feature>
<dbReference type="STRING" id="1178825.SAMN05216261_1643"/>
<gene>
    <name evidence="2" type="ORF">SAMN05216261_1643</name>
</gene>
<accession>A0A1M6DMC1</accession>
<dbReference type="AlphaFoldDB" id="A0A1M6DMC1"/>
<dbReference type="Proteomes" id="UP000184396">
    <property type="component" value="Unassembled WGS sequence"/>
</dbReference>